<protein>
    <submittedName>
        <fullName evidence="1">RNA-directed DNA polymerase, eukaryota, reverse transcriptase zinc-binding domain protein</fullName>
    </submittedName>
</protein>
<keyword evidence="1" id="KW-0808">Transferase</keyword>
<name>A0A6L2N327_TANCI</name>
<reference evidence="1" key="1">
    <citation type="journal article" date="2019" name="Sci. Rep.">
        <title>Draft genome of Tanacetum cinerariifolium, the natural source of mosquito coil.</title>
        <authorList>
            <person name="Yamashiro T."/>
            <person name="Shiraishi A."/>
            <person name="Satake H."/>
            <person name="Nakayama K."/>
        </authorList>
    </citation>
    <scope>NUCLEOTIDE SEQUENCE</scope>
</reference>
<evidence type="ECO:0000313" key="1">
    <source>
        <dbReference type="EMBL" id="GEU78944.1"/>
    </source>
</evidence>
<comment type="caution">
    <text evidence="1">The sequence shown here is derived from an EMBL/GenBank/DDBJ whole genome shotgun (WGS) entry which is preliminary data.</text>
</comment>
<dbReference type="GO" id="GO:0003964">
    <property type="term" value="F:RNA-directed DNA polymerase activity"/>
    <property type="evidence" value="ECO:0007669"/>
    <property type="project" value="UniProtKB-KW"/>
</dbReference>
<dbReference type="EMBL" id="BKCJ010007774">
    <property type="protein sequence ID" value="GEU78944.1"/>
    <property type="molecule type" value="Genomic_DNA"/>
</dbReference>
<keyword evidence="1" id="KW-0695">RNA-directed DNA polymerase</keyword>
<keyword evidence="1" id="KW-0548">Nucleotidyltransferase</keyword>
<dbReference type="AlphaFoldDB" id="A0A6L2N327"/>
<accession>A0A6L2N327</accession>
<organism evidence="1">
    <name type="scientific">Tanacetum cinerariifolium</name>
    <name type="common">Dalmatian daisy</name>
    <name type="synonym">Chrysanthemum cinerariifolium</name>
    <dbReference type="NCBI Taxonomy" id="118510"/>
    <lineage>
        <taxon>Eukaryota</taxon>
        <taxon>Viridiplantae</taxon>
        <taxon>Streptophyta</taxon>
        <taxon>Embryophyta</taxon>
        <taxon>Tracheophyta</taxon>
        <taxon>Spermatophyta</taxon>
        <taxon>Magnoliopsida</taxon>
        <taxon>eudicotyledons</taxon>
        <taxon>Gunneridae</taxon>
        <taxon>Pentapetalae</taxon>
        <taxon>asterids</taxon>
        <taxon>campanulids</taxon>
        <taxon>Asterales</taxon>
        <taxon>Asteraceae</taxon>
        <taxon>Asteroideae</taxon>
        <taxon>Anthemideae</taxon>
        <taxon>Anthemidinae</taxon>
        <taxon>Tanacetum</taxon>
    </lineage>
</organism>
<proteinExistence type="predicted"/>
<gene>
    <name evidence="1" type="ORF">Tci_050922</name>
</gene>
<sequence>MVMILIVKGRSGDSLWVRVIQAIHGVDGRIGRVVNVGYTSIWCDIIKEMDRLASHGIDLITFKFKQTSLSSSLRKMPRSGIESEQWDYLLDSLEEVMLNPSEDRWSCDLNGSGEFLVALARRYIDNNRLPDISSKQDGLKSAY</sequence>